<proteinExistence type="predicted"/>
<reference evidence="2" key="1">
    <citation type="submission" date="2022-05" db="EMBL/GenBank/DDBJ databases">
        <title>Genomic analysis of Brachybacterium sp. CBA3104.</title>
        <authorList>
            <person name="Roh S.W."/>
            <person name="Kim Y.B."/>
            <person name="Kim Y."/>
        </authorList>
    </citation>
    <scope>NUCLEOTIDE SEQUENCE</scope>
    <source>
        <strain evidence="2">CBA3104</strain>
    </source>
</reference>
<dbReference type="Proteomes" id="UP001055868">
    <property type="component" value="Chromosome"/>
</dbReference>
<dbReference type="CDD" id="cd11614">
    <property type="entry name" value="SAF_CpaB_FlgA_like"/>
    <property type="match status" value="1"/>
</dbReference>
<organism evidence="2 3">
    <name type="scientific">Brachybacterium kimchii</name>
    <dbReference type="NCBI Taxonomy" id="2942909"/>
    <lineage>
        <taxon>Bacteria</taxon>
        <taxon>Bacillati</taxon>
        <taxon>Actinomycetota</taxon>
        <taxon>Actinomycetes</taxon>
        <taxon>Micrococcales</taxon>
        <taxon>Dermabacteraceae</taxon>
        <taxon>Brachybacterium</taxon>
    </lineage>
</organism>
<feature type="domain" description="SAF" evidence="1">
    <location>
        <begin position="47"/>
        <end position="109"/>
    </location>
</feature>
<dbReference type="RefSeq" id="WP_249480459.1">
    <property type="nucleotide sequence ID" value="NZ_CP097218.1"/>
</dbReference>
<name>A0ABY4NB97_9MICO</name>
<evidence type="ECO:0000313" key="2">
    <source>
        <dbReference type="EMBL" id="UQN31057.1"/>
    </source>
</evidence>
<accession>A0ABY4NB97</accession>
<gene>
    <name evidence="2" type="ORF">M4486_07180</name>
</gene>
<keyword evidence="3" id="KW-1185">Reference proteome</keyword>
<dbReference type="InterPro" id="IPR013974">
    <property type="entry name" value="SAF"/>
</dbReference>
<dbReference type="Pfam" id="PF08666">
    <property type="entry name" value="SAF"/>
    <property type="match status" value="1"/>
</dbReference>
<evidence type="ECO:0000259" key="1">
    <source>
        <dbReference type="SMART" id="SM00858"/>
    </source>
</evidence>
<dbReference type="EMBL" id="CP097218">
    <property type="protein sequence ID" value="UQN31057.1"/>
    <property type="molecule type" value="Genomic_DNA"/>
</dbReference>
<dbReference type="SMART" id="SM00858">
    <property type="entry name" value="SAF"/>
    <property type="match status" value="1"/>
</dbReference>
<sequence length="211" mass="22208">MLRRLHDSLPRWHRAVRRRRRLLSILLTALLAVAVLPGLLPASADARGVLVAAHDLPAGSVIQSGDLREAEVADALVPEDSTSDPSRLEGLRLSRGVGAGEVLAPQRLREEAQSPPLAGRAVVVVPVPPALLPHLASGDELSLVVSTEMPGDTRRIDAMVVEVPADATATGPMGAVSSTDAVEILVAVDPSHTGEVAHAVREGWLEIAIMF</sequence>
<dbReference type="Gene3D" id="3.90.1210.10">
    <property type="entry name" value="Antifreeze-like/N-acetylneuraminic acid synthase C-terminal domain"/>
    <property type="match status" value="1"/>
</dbReference>
<protein>
    <submittedName>
        <fullName evidence="2">SAF domain-containing protein</fullName>
    </submittedName>
</protein>
<evidence type="ECO:0000313" key="3">
    <source>
        <dbReference type="Proteomes" id="UP001055868"/>
    </source>
</evidence>